<comment type="caution">
    <text evidence="2">The sequence shown here is derived from an EMBL/GenBank/DDBJ whole genome shotgun (WGS) entry which is preliminary data.</text>
</comment>
<gene>
    <name evidence="2" type="ORF">HU200_023260</name>
</gene>
<sequence length="488" mass="52424">MPLDMLTGLGFYHIPHSPLSRKKDSKTALVPIVGGTLSGEQLVAQLQRIVSSRWNWEPVIHEQNSVIVTFPSKNELQRAIAFGGADVRDKDVPMGTRMQFEEWHEEKEGFLLPKVWIRVSGIRKKLREFLNLWAIGSMLGSTQTIDMKTTRKNNFGRVLVSVLDPKLLPPKLDTVVGDHYFELKFEVKPVGFDKNGDEVSLNFGGGKDGDSEGMKEDFPNDNSGLDREGKRSKKDLADGQNGSDASMGLDGAALGGNDAALTVPLEQGENMEEKIRRMANEIIDMAVEKTLDFCVDKVLAEEEDGYLVGATDGSDIDLVADSLTANTMVVENGGSMDGGAVDVEPTAFSLDGGVFMEGVCYGGTPAVAVVVADTMESPVAAIPELEVRPGRLQGRCAAARRRGAASAPPCSRAGLQLRGHGAPLPDALVAAAGIKEVVMQPTRSSPRLAGAVDCHIMEKAKSRAAWKNLDCPGHLQGDVLDAHLVAVV</sequence>
<dbReference type="Proteomes" id="UP000636709">
    <property type="component" value="Unassembled WGS sequence"/>
</dbReference>
<dbReference type="PANTHER" id="PTHR33170">
    <property type="entry name" value="DUF4283 DOMAIN-CONTAINING PROTEIN-RELATED"/>
    <property type="match status" value="1"/>
</dbReference>
<reference evidence="2" key="1">
    <citation type="submission" date="2020-07" db="EMBL/GenBank/DDBJ databases">
        <title>Genome sequence and genetic diversity analysis of an under-domesticated orphan crop, white fonio (Digitaria exilis).</title>
        <authorList>
            <person name="Bennetzen J.L."/>
            <person name="Chen S."/>
            <person name="Ma X."/>
            <person name="Wang X."/>
            <person name="Yssel A.E.J."/>
            <person name="Chaluvadi S.R."/>
            <person name="Johnson M."/>
            <person name="Gangashetty P."/>
            <person name="Hamidou F."/>
            <person name="Sanogo M.D."/>
            <person name="Zwaenepoel A."/>
            <person name="Wallace J."/>
            <person name="Van De Peer Y."/>
            <person name="Van Deynze A."/>
        </authorList>
    </citation>
    <scope>NUCLEOTIDE SEQUENCE</scope>
    <source>
        <tissue evidence="2">Leaves</tissue>
    </source>
</reference>
<dbReference type="AlphaFoldDB" id="A0A835EX16"/>
<evidence type="ECO:0008006" key="4">
    <source>
        <dbReference type="Google" id="ProtNLM"/>
    </source>
</evidence>
<keyword evidence="3" id="KW-1185">Reference proteome</keyword>
<feature type="region of interest" description="Disordered" evidence="1">
    <location>
        <begin position="201"/>
        <end position="251"/>
    </location>
</feature>
<dbReference type="PANTHER" id="PTHR33170:SF40">
    <property type="entry name" value="OS04G0557100 PROTEIN"/>
    <property type="match status" value="1"/>
</dbReference>
<name>A0A835EX16_9POAL</name>
<evidence type="ECO:0000313" key="3">
    <source>
        <dbReference type="Proteomes" id="UP000636709"/>
    </source>
</evidence>
<protein>
    <recommendedName>
        <fullName evidence="4">DUF4283 domain-containing protein</fullName>
    </recommendedName>
</protein>
<dbReference type="OrthoDB" id="693261at2759"/>
<dbReference type="EMBL" id="JACEFO010001686">
    <property type="protein sequence ID" value="KAF8721325.1"/>
    <property type="molecule type" value="Genomic_DNA"/>
</dbReference>
<feature type="compositionally biased region" description="Basic and acidic residues" evidence="1">
    <location>
        <begin position="207"/>
        <end position="237"/>
    </location>
</feature>
<evidence type="ECO:0000313" key="2">
    <source>
        <dbReference type="EMBL" id="KAF8721325.1"/>
    </source>
</evidence>
<organism evidence="2 3">
    <name type="scientific">Digitaria exilis</name>
    <dbReference type="NCBI Taxonomy" id="1010633"/>
    <lineage>
        <taxon>Eukaryota</taxon>
        <taxon>Viridiplantae</taxon>
        <taxon>Streptophyta</taxon>
        <taxon>Embryophyta</taxon>
        <taxon>Tracheophyta</taxon>
        <taxon>Spermatophyta</taxon>
        <taxon>Magnoliopsida</taxon>
        <taxon>Liliopsida</taxon>
        <taxon>Poales</taxon>
        <taxon>Poaceae</taxon>
        <taxon>PACMAD clade</taxon>
        <taxon>Panicoideae</taxon>
        <taxon>Panicodae</taxon>
        <taxon>Paniceae</taxon>
        <taxon>Anthephorinae</taxon>
        <taxon>Digitaria</taxon>
    </lineage>
</organism>
<accession>A0A835EX16</accession>
<proteinExistence type="predicted"/>
<evidence type="ECO:0000256" key="1">
    <source>
        <dbReference type="SAM" id="MobiDB-lite"/>
    </source>
</evidence>